<sequence>MKRAIFFVSLRRLNHRSVCALAFLSAFMLTNCGKPGGDAGNNYTHSYVTVTSVNDNKPLQSDVLTKGSGVDDIVTVTFKSAVRQLGSSDKNPTDPDGISAFDTIILHTYHVEHQRSDGGANPPDFVAGMNLTLTPNSEGQASIVIVRALDKHRSPLQELRDSGQIFTTCVITFYGEDGYGNDLSVTGSLAVLFGNYPDN</sequence>
<gene>
    <name evidence="2" type="ORF">U14_00018</name>
</gene>
<evidence type="ECO:0000256" key="1">
    <source>
        <dbReference type="SAM" id="SignalP"/>
    </source>
</evidence>
<dbReference type="AlphaFoldDB" id="A0A0S6VPA3"/>
<dbReference type="Proteomes" id="UP000030700">
    <property type="component" value="Unassembled WGS sequence"/>
</dbReference>
<name>A0A0S6VPA3_9BACT</name>
<proteinExistence type="predicted"/>
<dbReference type="HOGENOM" id="CLU_1375843_0_0_0"/>
<accession>A0A0S6VPA3</accession>
<feature type="chain" id="PRO_5006631417" description="Lipoprotein" evidence="1">
    <location>
        <begin position="21"/>
        <end position="199"/>
    </location>
</feature>
<evidence type="ECO:0000313" key="2">
    <source>
        <dbReference type="EMBL" id="GAK48811.1"/>
    </source>
</evidence>
<dbReference type="EMBL" id="DF820455">
    <property type="protein sequence ID" value="GAK48811.1"/>
    <property type="molecule type" value="Genomic_DNA"/>
</dbReference>
<evidence type="ECO:0000313" key="3">
    <source>
        <dbReference type="Proteomes" id="UP000030700"/>
    </source>
</evidence>
<dbReference type="STRING" id="1499966.U14_00018"/>
<protein>
    <recommendedName>
        <fullName evidence="4">Lipoprotein</fullName>
    </recommendedName>
</protein>
<reference evidence="2 3" key="1">
    <citation type="journal article" date="2015" name="PeerJ">
        <title>First genomic representation of candidate bacterial phylum KSB3 points to enhanced environmental sensing as a trigger of wastewater bulking.</title>
        <authorList>
            <person name="Sekiguchi Y."/>
            <person name="Ohashi A."/>
            <person name="Parks D.H."/>
            <person name="Yamauchi T."/>
            <person name="Tyson G.W."/>
            <person name="Hugenholtz P."/>
        </authorList>
    </citation>
    <scope>NUCLEOTIDE SEQUENCE [LARGE SCALE GENOMIC DNA]</scope>
</reference>
<evidence type="ECO:0008006" key="4">
    <source>
        <dbReference type="Google" id="ProtNLM"/>
    </source>
</evidence>
<organism evidence="2 3">
    <name type="scientific">Candidatus Moduliflexus flocculans</name>
    <dbReference type="NCBI Taxonomy" id="1499966"/>
    <lineage>
        <taxon>Bacteria</taxon>
        <taxon>Candidatus Moduliflexota</taxon>
        <taxon>Candidatus Moduliflexia</taxon>
        <taxon>Candidatus Moduliflexales</taxon>
        <taxon>Candidatus Moduliflexaceae</taxon>
    </lineage>
</organism>
<keyword evidence="3" id="KW-1185">Reference proteome</keyword>
<keyword evidence="1" id="KW-0732">Signal</keyword>
<feature type="signal peptide" evidence="1">
    <location>
        <begin position="1"/>
        <end position="20"/>
    </location>
</feature>